<name>A0A1X7HM85_9BACL</name>
<evidence type="ECO:0000256" key="1">
    <source>
        <dbReference type="SAM" id="MobiDB-lite"/>
    </source>
</evidence>
<dbReference type="Gene3D" id="1.10.150.320">
    <property type="entry name" value="Photosystem II 12 kDa extrinsic protein"/>
    <property type="match status" value="1"/>
</dbReference>
<dbReference type="NCBIfam" id="TIGR00426">
    <property type="entry name" value="competence protein ComEA helix-hairpin-helix repeat region"/>
    <property type="match status" value="1"/>
</dbReference>
<dbReference type="SMART" id="SM00278">
    <property type="entry name" value="HhH1"/>
    <property type="match status" value="2"/>
</dbReference>
<proteinExistence type="predicted"/>
<keyword evidence="2" id="KW-0472">Membrane</keyword>
<feature type="domain" description="Helix-hairpin-helix DNA-binding motif class 1" evidence="3">
    <location>
        <begin position="154"/>
        <end position="173"/>
    </location>
</feature>
<gene>
    <name evidence="4" type="ORF">SAMN05661091_4363</name>
</gene>
<dbReference type="InterPro" id="IPR010994">
    <property type="entry name" value="RuvA_2-like"/>
</dbReference>
<dbReference type="Pfam" id="PF12836">
    <property type="entry name" value="HHH_3"/>
    <property type="match status" value="1"/>
</dbReference>
<dbReference type="PROSITE" id="PS51257">
    <property type="entry name" value="PROKAR_LIPOPROTEIN"/>
    <property type="match status" value="1"/>
</dbReference>
<dbReference type="SUPFAM" id="SSF47781">
    <property type="entry name" value="RuvA domain 2-like"/>
    <property type="match status" value="1"/>
</dbReference>
<evidence type="ECO:0000313" key="5">
    <source>
        <dbReference type="Proteomes" id="UP000192940"/>
    </source>
</evidence>
<dbReference type="EMBL" id="LT840184">
    <property type="protein sequence ID" value="SMF88664.1"/>
    <property type="molecule type" value="Genomic_DNA"/>
</dbReference>
<feature type="transmembrane region" description="Helical" evidence="2">
    <location>
        <begin position="22"/>
        <end position="42"/>
    </location>
</feature>
<reference evidence="4 5" key="1">
    <citation type="submission" date="2017-04" db="EMBL/GenBank/DDBJ databases">
        <authorList>
            <person name="Afonso C.L."/>
            <person name="Miller P.J."/>
            <person name="Scott M.A."/>
            <person name="Spackman E."/>
            <person name="Goraichik I."/>
            <person name="Dimitrov K.M."/>
            <person name="Suarez D.L."/>
            <person name="Swayne D.E."/>
        </authorList>
    </citation>
    <scope>NUCLEOTIDE SEQUENCE [LARGE SCALE GENOMIC DNA]</scope>
    <source>
        <strain evidence="4 5">N3/975</strain>
    </source>
</reference>
<protein>
    <submittedName>
        <fullName evidence="4">Competence protein ComEA</fullName>
    </submittedName>
</protein>
<dbReference type="AlphaFoldDB" id="A0A1X7HM85"/>
<keyword evidence="2" id="KW-0812">Transmembrane</keyword>
<feature type="region of interest" description="Disordered" evidence="1">
    <location>
        <begin position="64"/>
        <end position="114"/>
    </location>
</feature>
<dbReference type="GO" id="GO:0003677">
    <property type="term" value="F:DNA binding"/>
    <property type="evidence" value="ECO:0007669"/>
    <property type="project" value="InterPro"/>
</dbReference>
<evidence type="ECO:0000256" key="2">
    <source>
        <dbReference type="SAM" id="Phobius"/>
    </source>
</evidence>
<dbReference type="GO" id="GO:0006281">
    <property type="term" value="P:DNA repair"/>
    <property type="evidence" value="ECO:0007669"/>
    <property type="project" value="InterPro"/>
</dbReference>
<evidence type="ECO:0000259" key="3">
    <source>
        <dbReference type="SMART" id="SM00278"/>
    </source>
</evidence>
<feature type="domain" description="Helix-hairpin-helix DNA-binding motif class 1" evidence="3">
    <location>
        <begin position="184"/>
        <end position="203"/>
    </location>
</feature>
<dbReference type="InterPro" id="IPR003583">
    <property type="entry name" value="Hlx-hairpin-Hlx_DNA-bd_motif"/>
</dbReference>
<keyword evidence="2" id="KW-1133">Transmembrane helix</keyword>
<evidence type="ECO:0000313" key="4">
    <source>
        <dbReference type="EMBL" id="SMF88664.1"/>
    </source>
</evidence>
<dbReference type="PANTHER" id="PTHR21180">
    <property type="entry name" value="ENDONUCLEASE/EXONUCLEASE/PHOSPHATASE FAMILY DOMAIN-CONTAINING PROTEIN 1"/>
    <property type="match status" value="1"/>
</dbReference>
<sequence length="206" mass="22005">MFVYIHRTGIPFGIGVIFMRRLPLGLSVTTVLIGCGLILFAGGNQGGIQGWKPLNAEIEEVLGMQEPDSPKSVPTKSVPMEEAVEKGNDDSNVQRQHGVKETPAPASVESEEPVKPVIEASKPAAEDVQSAEKVSEMPAAETSGKININTADAAALMDLPGIGEKKAQAIIDYRTKHGPFRTAADLLEVKGIGPKMLEKMKPYVGF</sequence>
<dbReference type="GO" id="GO:0015628">
    <property type="term" value="P:protein secretion by the type II secretion system"/>
    <property type="evidence" value="ECO:0007669"/>
    <property type="project" value="TreeGrafter"/>
</dbReference>
<organism evidence="4 5">
    <name type="scientific">Paenibacillus uliginis N3/975</name>
    <dbReference type="NCBI Taxonomy" id="1313296"/>
    <lineage>
        <taxon>Bacteria</taxon>
        <taxon>Bacillati</taxon>
        <taxon>Bacillota</taxon>
        <taxon>Bacilli</taxon>
        <taxon>Bacillales</taxon>
        <taxon>Paenibacillaceae</taxon>
        <taxon>Paenibacillus</taxon>
    </lineage>
</organism>
<dbReference type="Proteomes" id="UP000192940">
    <property type="component" value="Chromosome I"/>
</dbReference>
<dbReference type="InterPro" id="IPR051675">
    <property type="entry name" value="Endo/Exo/Phosphatase_dom_1"/>
</dbReference>
<dbReference type="InterPro" id="IPR004509">
    <property type="entry name" value="Competence_ComEA_HhH"/>
</dbReference>
<dbReference type="PANTHER" id="PTHR21180:SF32">
    <property type="entry name" value="ENDONUCLEASE_EXONUCLEASE_PHOSPHATASE FAMILY DOMAIN-CONTAINING PROTEIN 1"/>
    <property type="match status" value="1"/>
</dbReference>
<keyword evidence="5" id="KW-1185">Reference proteome</keyword>
<dbReference type="STRING" id="1313296.SAMN05661091_4363"/>
<accession>A0A1X7HM85</accession>
<dbReference type="GO" id="GO:0015627">
    <property type="term" value="C:type II protein secretion system complex"/>
    <property type="evidence" value="ECO:0007669"/>
    <property type="project" value="TreeGrafter"/>
</dbReference>